<organism evidence="2 3">
    <name type="scientific">Winogradskyella ouciana</name>
    <dbReference type="NCBI Taxonomy" id="2608631"/>
    <lineage>
        <taxon>Bacteria</taxon>
        <taxon>Pseudomonadati</taxon>
        <taxon>Bacteroidota</taxon>
        <taxon>Flavobacteriia</taxon>
        <taxon>Flavobacteriales</taxon>
        <taxon>Flavobacteriaceae</taxon>
        <taxon>Winogradskyella</taxon>
    </lineage>
</organism>
<keyword evidence="3" id="KW-1185">Reference proteome</keyword>
<keyword evidence="1" id="KW-1133">Transmembrane helix</keyword>
<name>A0A7K1GH77_9FLAO</name>
<evidence type="ECO:0000256" key="1">
    <source>
        <dbReference type="SAM" id="Phobius"/>
    </source>
</evidence>
<dbReference type="Proteomes" id="UP000447545">
    <property type="component" value="Unassembled WGS sequence"/>
</dbReference>
<comment type="caution">
    <text evidence="2">The sequence shown here is derived from an EMBL/GenBank/DDBJ whole genome shotgun (WGS) entry which is preliminary data.</text>
</comment>
<dbReference type="InterPro" id="IPR045749">
    <property type="entry name" value="DUF6090"/>
</dbReference>
<feature type="transmembrane region" description="Helical" evidence="1">
    <location>
        <begin position="21"/>
        <end position="42"/>
    </location>
</feature>
<evidence type="ECO:0000313" key="2">
    <source>
        <dbReference type="EMBL" id="MTE27874.1"/>
    </source>
</evidence>
<evidence type="ECO:0000313" key="3">
    <source>
        <dbReference type="Proteomes" id="UP000447545"/>
    </source>
</evidence>
<gene>
    <name evidence="2" type="ORF">F1003_13110</name>
</gene>
<dbReference type="RefSeq" id="WP_155089895.1">
    <property type="nucleotide sequence ID" value="NZ_OZ260095.1"/>
</dbReference>
<dbReference type="Pfam" id="PF19578">
    <property type="entry name" value="DUF6090"/>
    <property type="match status" value="1"/>
</dbReference>
<reference evidence="2 3" key="1">
    <citation type="submission" date="2019-11" db="EMBL/GenBank/DDBJ databases">
        <title>Winogradskyella ouciana sp. nov., isolated from the hadal seawater of the Mariana Trench.</title>
        <authorList>
            <person name="Liu R."/>
        </authorList>
    </citation>
    <scope>NUCLEOTIDE SEQUENCE [LARGE SCALE GENOMIC DNA]</scope>
    <source>
        <strain evidence="2 3">ZXX205</strain>
    </source>
</reference>
<protein>
    <submittedName>
        <fullName evidence="2">Uncharacterized protein</fullName>
    </submittedName>
</protein>
<accession>A0A7K1GH77</accession>
<keyword evidence="1" id="KW-0472">Membrane</keyword>
<dbReference type="AlphaFoldDB" id="A0A7K1GH77"/>
<keyword evidence="1" id="KW-0812">Transmembrane</keyword>
<dbReference type="EMBL" id="WJYA01000008">
    <property type="protein sequence ID" value="MTE27874.1"/>
    <property type="molecule type" value="Genomic_DNA"/>
</dbReference>
<proteinExistence type="predicted"/>
<sequence>MIKFFRHIRQRFISEGKTKKYLLYAIGEIILVVIGILIALQINNWNESRKERLAEQKILKQLHKEYTQNLKQLDEKISMRHKMTHASNVLLNYIDNPKEIEDDSLLYCLFRLSQDPTFDPLENDIIVNGKLRLITNDSISEMLSNWTSDVYQVQEIEDNWQMFRNQNYYPVLIKERLIRNVGAYILNSGYSPEHALDKNDTISFAIHKNNIDLPSIIIENATEIEGVASTCIIYNSVINVQAYALRKRIVRLLKLINKDLNHD</sequence>